<accession>K2AWM9</accession>
<comment type="caution">
    <text evidence="3">The sequence shown here is derived from an EMBL/GenBank/DDBJ whole genome shotgun (WGS) entry which is preliminary data.</text>
</comment>
<evidence type="ECO:0000256" key="1">
    <source>
        <dbReference type="SAM" id="Phobius"/>
    </source>
</evidence>
<gene>
    <name evidence="3" type="ORF">ACD_49C00060G0009</name>
</gene>
<reference evidence="3" key="1">
    <citation type="journal article" date="2012" name="Science">
        <title>Fermentation, hydrogen, and sulfur metabolism in multiple uncultivated bacterial phyla.</title>
        <authorList>
            <person name="Wrighton K.C."/>
            <person name="Thomas B.C."/>
            <person name="Sharon I."/>
            <person name="Miller C.S."/>
            <person name="Castelle C.J."/>
            <person name="VerBerkmoes N.C."/>
            <person name="Wilkins M.J."/>
            <person name="Hettich R.L."/>
            <person name="Lipton M.S."/>
            <person name="Williams K.H."/>
            <person name="Long P.E."/>
            <person name="Banfield J.F."/>
        </authorList>
    </citation>
    <scope>NUCLEOTIDE SEQUENCE [LARGE SCALE GENOMIC DNA]</scope>
</reference>
<evidence type="ECO:0000313" key="3">
    <source>
        <dbReference type="EMBL" id="EKD66167.1"/>
    </source>
</evidence>
<evidence type="ECO:0000256" key="2">
    <source>
        <dbReference type="SAM" id="SignalP"/>
    </source>
</evidence>
<feature type="chain" id="PRO_5017246048" evidence="2">
    <location>
        <begin position="24"/>
        <end position="280"/>
    </location>
</feature>
<keyword evidence="1" id="KW-1133">Transmembrane helix</keyword>
<proteinExistence type="predicted"/>
<protein>
    <submittedName>
        <fullName evidence="3">Uncharacterized protein</fullName>
    </submittedName>
</protein>
<dbReference type="AlphaFoldDB" id="K2AWM9"/>
<dbReference type="EMBL" id="AMFJ01021646">
    <property type="protein sequence ID" value="EKD66167.1"/>
    <property type="molecule type" value="Genomic_DNA"/>
</dbReference>
<feature type="transmembrane region" description="Helical" evidence="1">
    <location>
        <begin position="256"/>
        <end position="274"/>
    </location>
</feature>
<keyword evidence="1" id="KW-0812">Transmembrane</keyword>
<keyword evidence="2" id="KW-0732">Signal</keyword>
<keyword evidence="1" id="KW-0472">Membrane</keyword>
<sequence>MITTKKYIGLAIAISLISVNAFAETWSILVDPLDSEAPVEVSASWSEVTAAWTEETDLNAATPEVMVPTWAVSNYEKVACDKEFFIQNTCSECFAGWNKNIWEKITSLNDSWTNPNTTEQIIYSDEQTFPELVNLWGDTTKWLTSPEDNTKFWKISQEIIWNDSKTGSGRQEFLLEWGKTVNLYESDLWATYTVDSTDKKEWEAIGLLKFPLAYHNIDATWKEWEKMNHTECVAYYAGTPVVAPVAPAEVTKVKTWPQSLILILMALILSFFFLRLRKKA</sequence>
<feature type="signal peptide" evidence="2">
    <location>
        <begin position="1"/>
        <end position="23"/>
    </location>
</feature>
<name>K2AWM9_9BACT</name>
<organism evidence="3">
    <name type="scientific">uncultured bacterium</name>
    <name type="common">gcode 4</name>
    <dbReference type="NCBI Taxonomy" id="1234023"/>
    <lineage>
        <taxon>Bacteria</taxon>
        <taxon>environmental samples</taxon>
    </lineage>
</organism>